<accession>A0A345IH15</accession>
<dbReference type="KEGG" id="dwu:DVJ83_07215"/>
<dbReference type="AlphaFoldDB" id="A0A345IH15"/>
<dbReference type="InterPro" id="IPR007344">
    <property type="entry name" value="GrpB/CoaE"/>
</dbReference>
<evidence type="ECO:0000313" key="2">
    <source>
        <dbReference type="Proteomes" id="UP000253744"/>
    </source>
</evidence>
<proteinExistence type="predicted"/>
<dbReference type="Pfam" id="PF04229">
    <property type="entry name" value="GrpB"/>
    <property type="match status" value="1"/>
</dbReference>
<organism evidence="1 2">
    <name type="scientific">Deinococcus wulumuqiensis</name>
    <dbReference type="NCBI Taxonomy" id="980427"/>
    <lineage>
        <taxon>Bacteria</taxon>
        <taxon>Thermotogati</taxon>
        <taxon>Deinococcota</taxon>
        <taxon>Deinococci</taxon>
        <taxon>Deinococcales</taxon>
        <taxon>Deinococcaceae</taxon>
        <taxon>Deinococcus</taxon>
    </lineage>
</organism>
<dbReference type="PANTHER" id="PTHR34822:SF1">
    <property type="entry name" value="GRPB FAMILY PROTEIN"/>
    <property type="match status" value="1"/>
</dbReference>
<dbReference type="InterPro" id="IPR043519">
    <property type="entry name" value="NT_sf"/>
</dbReference>
<sequence length="182" mass="20307">MTKDPTPIRVIEVVPYDPAWPAQFEAIAASIRAKLGPLALSVEHVGSTSVPGLAAKPIIDLDVVISSRLRLPEVISKLAELSYVHEGNLGIPGREAFMWPAGSQRHHLYVCSVNTPNLHYHLLFRDYLRQHPEKALEYGQLKEKLARGFPHDIDGYMLGKQDLISRIMQEAEALSGFDLHQP</sequence>
<protein>
    <submittedName>
        <fullName evidence="1">GrpB family protein</fullName>
    </submittedName>
</protein>
<dbReference type="EMBL" id="CP031158">
    <property type="protein sequence ID" value="AXG98987.1"/>
    <property type="molecule type" value="Genomic_DNA"/>
</dbReference>
<evidence type="ECO:0000313" key="1">
    <source>
        <dbReference type="EMBL" id="AXG98987.1"/>
    </source>
</evidence>
<gene>
    <name evidence="1" type="ORF">DVJ83_07215</name>
</gene>
<reference evidence="1 2" key="1">
    <citation type="submission" date="2018-07" db="EMBL/GenBank/DDBJ databases">
        <title>Complete Genome and Methylome Analysis of Deinococcus wulumuqiensis NEB 479.</title>
        <authorList>
            <person name="Fomenkov A."/>
            <person name="Luyten Y."/>
            <person name="Vincze T."/>
            <person name="Anton B.P."/>
            <person name="Clark T."/>
            <person name="Roberts R.J."/>
            <person name="Morgan R.D."/>
        </authorList>
    </citation>
    <scope>NUCLEOTIDE SEQUENCE [LARGE SCALE GENOMIC DNA]</scope>
    <source>
        <strain evidence="1 2">NEB 479</strain>
    </source>
</reference>
<name>A0A345IH15_9DEIO</name>
<dbReference type="Gene3D" id="3.30.460.10">
    <property type="entry name" value="Beta Polymerase, domain 2"/>
    <property type="match status" value="1"/>
</dbReference>
<dbReference type="SUPFAM" id="SSF81301">
    <property type="entry name" value="Nucleotidyltransferase"/>
    <property type="match status" value="1"/>
</dbReference>
<dbReference type="RefSeq" id="WP_114671894.1">
    <property type="nucleotide sequence ID" value="NZ_CP031158.1"/>
</dbReference>
<dbReference type="Proteomes" id="UP000253744">
    <property type="component" value="Chromosome"/>
</dbReference>
<dbReference type="PANTHER" id="PTHR34822">
    <property type="entry name" value="GRPB DOMAIN PROTEIN (AFU_ORTHOLOGUE AFUA_1G01530)"/>
    <property type="match status" value="1"/>
</dbReference>